<dbReference type="InterPro" id="IPR011650">
    <property type="entry name" value="Peptidase_M20_dimer"/>
</dbReference>
<evidence type="ECO:0000313" key="6">
    <source>
        <dbReference type="Proteomes" id="UP000431744"/>
    </source>
</evidence>
<dbReference type="AlphaFoldDB" id="A0A6H9WM41"/>
<dbReference type="Gene3D" id="3.30.70.360">
    <property type="match status" value="1"/>
</dbReference>
<keyword evidence="1" id="KW-0479">Metal-binding</keyword>
<dbReference type="SUPFAM" id="SSF55031">
    <property type="entry name" value="Bacterial exopeptidase dimerisation domain"/>
    <property type="match status" value="1"/>
</dbReference>
<evidence type="ECO:0000313" key="5">
    <source>
        <dbReference type="EMBL" id="KAB1650213.1"/>
    </source>
</evidence>
<evidence type="ECO:0000256" key="1">
    <source>
        <dbReference type="ARBA" id="ARBA00022723"/>
    </source>
</evidence>
<comment type="caution">
    <text evidence="5">The sequence shown here is derived from an EMBL/GenBank/DDBJ whole genome shotgun (WGS) entry which is preliminary data.</text>
</comment>
<proteinExistence type="predicted"/>
<feature type="region of interest" description="Disordered" evidence="3">
    <location>
        <begin position="446"/>
        <end position="468"/>
    </location>
</feature>
<dbReference type="InterPro" id="IPR050072">
    <property type="entry name" value="Peptidase_M20A"/>
</dbReference>
<dbReference type="Gene3D" id="3.40.630.10">
    <property type="entry name" value="Zn peptidases"/>
    <property type="match status" value="1"/>
</dbReference>
<dbReference type="GO" id="GO:0046872">
    <property type="term" value="F:metal ion binding"/>
    <property type="evidence" value="ECO:0007669"/>
    <property type="project" value="UniProtKB-KW"/>
</dbReference>
<dbReference type="Pfam" id="PF07687">
    <property type="entry name" value="M20_dimer"/>
    <property type="match status" value="1"/>
</dbReference>
<dbReference type="InterPro" id="IPR036264">
    <property type="entry name" value="Bact_exopeptidase_dim_dom"/>
</dbReference>
<organism evidence="5 6">
    <name type="scientific">Pseudoclavibacter endophyticus</name>
    <dbReference type="NCBI Taxonomy" id="1778590"/>
    <lineage>
        <taxon>Bacteria</taxon>
        <taxon>Bacillati</taxon>
        <taxon>Actinomycetota</taxon>
        <taxon>Actinomycetes</taxon>
        <taxon>Micrococcales</taxon>
        <taxon>Microbacteriaceae</taxon>
        <taxon>Pseudoclavibacter</taxon>
    </lineage>
</organism>
<evidence type="ECO:0000259" key="4">
    <source>
        <dbReference type="Pfam" id="PF07687"/>
    </source>
</evidence>
<sequence>MTTDATPPRPGRHVERPAVLPGVPPAATARSRPPAMPATGPITLPGTAPSVPGDWAGDRLASLAARLIAAPSENPDPDGWFELLAVDALEREATALGFRVSRQPVAPGRDNLHIVAAGDRPAAPVVFLGHSDVVPAGAGWTRDPFVPVVEGGRLYGRGATDMKGGLAAAIAAMDVLSRDTGFAHPVELIVTVDEEDYATGVRRYLEEVPDREFVACIVAEPTDLDVVVGCRGAANLHLDIAGVAAHAGRPADGASAIVAASRIVALLQAEHEDWAQRAGETSWAPTWNVGRIDGGHGTSIVPDRCAIDVDRRMMPHEQPDEILRDLLAAIDDAGITSDTITVTGRLDMSMPGFLTDEDDPLPRLALDAVRASGIPDARIRRWTAACEGGFLARQHGAPTIVLGPGDVTTEAHQPDESVALRDLDAAAEAYVRLAAALADRVGHHADLGGAPDVPPPHAVDTPSLSSSP</sequence>
<feature type="compositionally biased region" description="Low complexity" evidence="3">
    <location>
        <begin position="25"/>
        <end position="39"/>
    </location>
</feature>
<dbReference type="OrthoDB" id="3665926at2"/>
<dbReference type="GO" id="GO:0016787">
    <property type="term" value="F:hydrolase activity"/>
    <property type="evidence" value="ECO:0007669"/>
    <property type="project" value="UniProtKB-KW"/>
</dbReference>
<feature type="domain" description="Peptidase M20 dimerisation" evidence="4">
    <location>
        <begin position="229"/>
        <end position="333"/>
    </location>
</feature>
<evidence type="ECO:0000256" key="2">
    <source>
        <dbReference type="ARBA" id="ARBA00022801"/>
    </source>
</evidence>
<dbReference type="Pfam" id="PF01546">
    <property type="entry name" value="Peptidase_M20"/>
    <property type="match status" value="1"/>
</dbReference>
<feature type="region of interest" description="Disordered" evidence="3">
    <location>
        <begin position="1"/>
        <end position="46"/>
    </location>
</feature>
<dbReference type="CDD" id="cd08659">
    <property type="entry name" value="M20_ArgE_DapE-like"/>
    <property type="match status" value="1"/>
</dbReference>
<dbReference type="Proteomes" id="UP000431744">
    <property type="component" value="Unassembled WGS sequence"/>
</dbReference>
<evidence type="ECO:0000256" key="3">
    <source>
        <dbReference type="SAM" id="MobiDB-lite"/>
    </source>
</evidence>
<name>A0A6H9WM41_9MICO</name>
<gene>
    <name evidence="5" type="ORF">F8O04_08460</name>
</gene>
<accession>A0A6H9WM41</accession>
<dbReference type="EMBL" id="WBJY01000001">
    <property type="protein sequence ID" value="KAB1650213.1"/>
    <property type="molecule type" value="Genomic_DNA"/>
</dbReference>
<protein>
    <submittedName>
        <fullName evidence="5">M20 family metallopeptidase</fullName>
    </submittedName>
</protein>
<dbReference type="PANTHER" id="PTHR43808:SF32">
    <property type="entry name" value="ARGE_DAPE-RELATED DEACYLASE"/>
    <property type="match status" value="1"/>
</dbReference>
<keyword evidence="2" id="KW-0378">Hydrolase</keyword>
<dbReference type="InterPro" id="IPR002933">
    <property type="entry name" value="Peptidase_M20"/>
</dbReference>
<keyword evidence="6" id="KW-1185">Reference proteome</keyword>
<dbReference type="SUPFAM" id="SSF53187">
    <property type="entry name" value="Zn-dependent exopeptidases"/>
    <property type="match status" value="1"/>
</dbReference>
<reference evidence="5 6" key="1">
    <citation type="submission" date="2019-09" db="EMBL/GenBank/DDBJ databases">
        <title>Phylogeny of genus Pseudoclavibacter and closely related genus.</title>
        <authorList>
            <person name="Li Y."/>
        </authorList>
    </citation>
    <scope>NUCLEOTIDE SEQUENCE [LARGE SCALE GENOMIC DNA]</scope>
    <source>
        <strain evidence="5 6">EGI 60007</strain>
    </source>
</reference>
<dbReference type="PANTHER" id="PTHR43808">
    <property type="entry name" value="ACETYLORNITHINE DEACETYLASE"/>
    <property type="match status" value="1"/>
</dbReference>